<keyword evidence="1" id="KW-0547">Nucleotide-binding</keyword>
<dbReference type="GO" id="GO:0140664">
    <property type="term" value="F:ATP-dependent DNA damage sensor activity"/>
    <property type="evidence" value="ECO:0007669"/>
    <property type="project" value="InterPro"/>
</dbReference>
<dbReference type="SMART" id="SM00534">
    <property type="entry name" value="MUTSac"/>
    <property type="match status" value="1"/>
</dbReference>
<dbReference type="EMBL" id="JABBNB010000036">
    <property type="protein sequence ID" value="NMO04483.1"/>
    <property type="molecule type" value="Genomic_DNA"/>
</dbReference>
<dbReference type="GO" id="GO:0005829">
    <property type="term" value="C:cytosol"/>
    <property type="evidence" value="ECO:0007669"/>
    <property type="project" value="TreeGrafter"/>
</dbReference>
<dbReference type="PANTHER" id="PTHR11361">
    <property type="entry name" value="DNA MISMATCH REPAIR PROTEIN MUTS FAMILY MEMBER"/>
    <property type="match status" value="1"/>
</dbReference>
<evidence type="ECO:0000313" key="5">
    <source>
        <dbReference type="EMBL" id="NMO04483.1"/>
    </source>
</evidence>
<dbReference type="Proteomes" id="UP000550729">
    <property type="component" value="Unassembled WGS sequence"/>
</dbReference>
<keyword evidence="2" id="KW-0067">ATP-binding</keyword>
<evidence type="ECO:0000256" key="2">
    <source>
        <dbReference type="ARBA" id="ARBA00022840"/>
    </source>
</evidence>
<dbReference type="AlphaFoldDB" id="A0A848L701"/>
<dbReference type="SUPFAM" id="SSF52540">
    <property type="entry name" value="P-loop containing nucleoside triphosphate hydrolases"/>
    <property type="match status" value="1"/>
</dbReference>
<dbReference type="Pfam" id="PF00488">
    <property type="entry name" value="MutS_V"/>
    <property type="match status" value="1"/>
</dbReference>
<dbReference type="InterPro" id="IPR027417">
    <property type="entry name" value="P-loop_NTPase"/>
</dbReference>
<dbReference type="GO" id="GO:0006298">
    <property type="term" value="P:mismatch repair"/>
    <property type="evidence" value="ECO:0007669"/>
    <property type="project" value="InterPro"/>
</dbReference>
<protein>
    <submittedName>
        <fullName evidence="5">DNA mismatch repair protein MutS</fullName>
    </submittedName>
</protein>
<evidence type="ECO:0000313" key="6">
    <source>
        <dbReference type="Proteomes" id="UP000550729"/>
    </source>
</evidence>
<sequence>MPENTEPAYFGDLGLDRIVGEIVAGDYRTLAPLYFSIADAASVAMRHSIFRDLEASQSLESAITQFGADMRYTLDVTDLAASVGERVQAMRWHLYACQSYLRTVDRFHRGLRAAQPEAPALQELASYLDEYCGDAAYTRLASETARIARALGAVRYCVEIDADHVAVSRYRDEPDFSDRTLRILSRMTVTSDDLAEAMAEPPLRELSNVESQILQRVAALFPNEFEALAEFCRGTESFIDQRIFRADLELRFYRHYRDFMATVATDDLHFCFPAIVEDPTQSTWVRDCFDLALAIDAGKRDPLVVNSFRLTPPEQVLVVTGPNQGGKTTFARMIGQLHHLAAVGVPVPGSAARIRLPHAIFSHFERRENTAAGRGRLADELRRVKQIIDRVGPHDVVIMNESFTSTSLQDARVLGEAVLRDLIAAGCLVVYVTFVDELSRLSDATVSMVSAVAPLDPSSRTFRIERRPADGVAYAEAIARKYRVTFDALTHRLSS</sequence>
<gene>
    <name evidence="5" type="ORF">HH308_25010</name>
</gene>
<feature type="domain" description="DNA mismatch repair proteins mutS family" evidence="4">
    <location>
        <begin position="314"/>
        <end position="495"/>
    </location>
</feature>
<dbReference type="GO" id="GO:0005524">
    <property type="term" value="F:ATP binding"/>
    <property type="evidence" value="ECO:0007669"/>
    <property type="project" value="UniProtKB-KW"/>
</dbReference>
<accession>A0A848L701</accession>
<dbReference type="RefSeq" id="WP_170196989.1">
    <property type="nucleotide sequence ID" value="NZ_JABBNB010000036.1"/>
</dbReference>
<dbReference type="GO" id="GO:0030983">
    <property type="term" value="F:mismatched DNA binding"/>
    <property type="evidence" value="ECO:0007669"/>
    <property type="project" value="InterPro"/>
</dbReference>
<evidence type="ECO:0000256" key="3">
    <source>
        <dbReference type="ARBA" id="ARBA00023125"/>
    </source>
</evidence>
<name>A0A848L701_9ACTN</name>
<keyword evidence="3" id="KW-0238">DNA-binding</keyword>
<evidence type="ECO:0000256" key="1">
    <source>
        <dbReference type="ARBA" id="ARBA00022741"/>
    </source>
</evidence>
<comment type="caution">
    <text evidence="5">The sequence shown here is derived from an EMBL/GenBank/DDBJ whole genome shotgun (WGS) entry which is preliminary data.</text>
</comment>
<dbReference type="InterPro" id="IPR045076">
    <property type="entry name" value="MutS"/>
</dbReference>
<dbReference type="InterPro" id="IPR000432">
    <property type="entry name" value="DNA_mismatch_repair_MutS_C"/>
</dbReference>
<dbReference type="PANTHER" id="PTHR11361:SF34">
    <property type="entry name" value="DNA MISMATCH REPAIR PROTEIN MSH1, MITOCHONDRIAL"/>
    <property type="match status" value="1"/>
</dbReference>
<reference evidence="5 6" key="1">
    <citation type="submission" date="2020-04" db="EMBL/GenBank/DDBJ databases">
        <title>Gordonia sp. nov. TBRC 11910.</title>
        <authorList>
            <person name="Suriyachadkun C."/>
        </authorList>
    </citation>
    <scope>NUCLEOTIDE SEQUENCE [LARGE SCALE GENOMIC DNA]</scope>
    <source>
        <strain evidence="5 6">TBRC 11910</strain>
    </source>
</reference>
<dbReference type="Gene3D" id="3.40.50.300">
    <property type="entry name" value="P-loop containing nucleotide triphosphate hydrolases"/>
    <property type="match status" value="1"/>
</dbReference>
<organism evidence="5 6">
    <name type="scientific">Gordonia asplenii</name>
    <dbReference type="NCBI Taxonomy" id="2725283"/>
    <lineage>
        <taxon>Bacteria</taxon>
        <taxon>Bacillati</taxon>
        <taxon>Actinomycetota</taxon>
        <taxon>Actinomycetes</taxon>
        <taxon>Mycobacteriales</taxon>
        <taxon>Gordoniaceae</taxon>
        <taxon>Gordonia</taxon>
    </lineage>
</organism>
<proteinExistence type="predicted"/>
<keyword evidence="6" id="KW-1185">Reference proteome</keyword>
<evidence type="ECO:0000259" key="4">
    <source>
        <dbReference type="SMART" id="SM00534"/>
    </source>
</evidence>